<dbReference type="AlphaFoldDB" id="A0A6N4SS95"/>
<protein>
    <submittedName>
        <fullName evidence="2">Oxidoreductase</fullName>
    </submittedName>
</protein>
<feature type="domain" description="NADP-dependent oxidoreductase" evidence="1">
    <location>
        <begin position="35"/>
        <end position="299"/>
    </location>
</feature>
<organism evidence="2 3">
    <name type="scientific">Cytophaga hutchinsonii (strain ATCC 33406 / DSM 1761 / CIP 103989 / NBRC 15051 / NCIMB 9469 / D465)</name>
    <dbReference type="NCBI Taxonomy" id="269798"/>
    <lineage>
        <taxon>Bacteria</taxon>
        <taxon>Pseudomonadati</taxon>
        <taxon>Bacteroidota</taxon>
        <taxon>Cytophagia</taxon>
        <taxon>Cytophagales</taxon>
        <taxon>Cytophagaceae</taxon>
        <taxon>Cytophaga</taxon>
    </lineage>
</organism>
<evidence type="ECO:0000259" key="1">
    <source>
        <dbReference type="Pfam" id="PF00248"/>
    </source>
</evidence>
<accession>A0A6N4SS95</accession>
<dbReference type="Proteomes" id="UP000001822">
    <property type="component" value="Chromosome"/>
</dbReference>
<dbReference type="Pfam" id="PF00248">
    <property type="entry name" value="Aldo_ket_red"/>
    <property type="match status" value="1"/>
</dbReference>
<evidence type="ECO:0000313" key="2">
    <source>
        <dbReference type="EMBL" id="ABG59213.1"/>
    </source>
</evidence>
<proteinExistence type="predicted"/>
<dbReference type="KEGG" id="chu:CHU_1947"/>
<dbReference type="PANTHER" id="PTHR43312:SF1">
    <property type="entry name" value="NADP-DEPENDENT OXIDOREDUCTASE DOMAIN-CONTAINING PROTEIN"/>
    <property type="match status" value="1"/>
</dbReference>
<dbReference type="SUPFAM" id="SSF51430">
    <property type="entry name" value="NAD(P)-linked oxidoreductase"/>
    <property type="match status" value="1"/>
</dbReference>
<sequence>MTYIALGMAAIGRPHYINIKTIDSPKDLTKAELHAHATAVLDAAYAMGIRHIDTAPGYGIAEEILIDWLRRSGHEDMTVSTKWGYTYTANFEKNPLQHEVKEHSLHVLQQQWLYSRQLLPPLNMYQIHSATSDSGVLNNQGVLDKLFELKEQFGIEIGLTTSGLTQNATIQQALKITNQGKPLFTIFQVTYNVFEQSIADSVALLKNQGARIIIKEGLANGRIFTCADFPQYAPAYALLERLAGKYHVGVDAVALRFCIDALRPLYVLSGAATIVQLKENLLAETFTLQSEELEELKSIHVASEAYWNERKQLKWN</sequence>
<name>A0A6N4SS95_CYTH3</name>
<dbReference type="RefSeq" id="WP_011585330.1">
    <property type="nucleotide sequence ID" value="NC_008255.1"/>
</dbReference>
<gene>
    <name evidence="2" type="ordered locus">CHU_1947</name>
</gene>
<dbReference type="InterPro" id="IPR023210">
    <property type="entry name" value="NADP_OxRdtase_dom"/>
</dbReference>
<dbReference type="OrthoDB" id="9773828at2"/>
<dbReference type="PANTHER" id="PTHR43312">
    <property type="entry name" value="D-THREO-ALDOSE 1-DEHYDROGENASE"/>
    <property type="match status" value="1"/>
</dbReference>
<dbReference type="EMBL" id="CP000383">
    <property type="protein sequence ID" value="ABG59213.1"/>
    <property type="molecule type" value="Genomic_DNA"/>
</dbReference>
<dbReference type="Gene3D" id="3.20.20.100">
    <property type="entry name" value="NADP-dependent oxidoreductase domain"/>
    <property type="match status" value="1"/>
</dbReference>
<reference evidence="2 3" key="1">
    <citation type="journal article" date="2007" name="Appl. Environ. Microbiol.">
        <title>Genome sequence of the cellulolytic gliding bacterium Cytophaga hutchinsonii.</title>
        <authorList>
            <person name="Xie G."/>
            <person name="Bruce D.C."/>
            <person name="Challacombe J.F."/>
            <person name="Chertkov O."/>
            <person name="Detter J.C."/>
            <person name="Gilna P."/>
            <person name="Han C.S."/>
            <person name="Lucas S."/>
            <person name="Misra M."/>
            <person name="Myers G.L."/>
            <person name="Richardson P."/>
            <person name="Tapia R."/>
            <person name="Thayer N."/>
            <person name="Thompson L.S."/>
            <person name="Brettin T.S."/>
            <person name="Henrissat B."/>
            <person name="Wilson D.B."/>
            <person name="McBride M.J."/>
        </authorList>
    </citation>
    <scope>NUCLEOTIDE SEQUENCE [LARGE SCALE GENOMIC DNA]</scope>
    <source>
        <strain evidence="3">ATCC 33406 / DSM 1761 / CIP 103989 / NBRC 15051 / NCIMB 9469 / D465</strain>
    </source>
</reference>
<dbReference type="InterPro" id="IPR036812">
    <property type="entry name" value="NAD(P)_OxRdtase_dom_sf"/>
</dbReference>
<dbReference type="InterPro" id="IPR053135">
    <property type="entry name" value="AKR2_Oxidoreductase"/>
</dbReference>
<evidence type="ECO:0000313" key="3">
    <source>
        <dbReference type="Proteomes" id="UP000001822"/>
    </source>
</evidence>
<keyword evidence="3" id="KW-1185">Reference proteome</keyword>